<evidence type="ECO:0000313" key="11">
    <source>
        <dbReference type="Proteomes" id="UP000019678"/>
    </source>
</evidence>
<evidence type="ECO:0000256" key="3">
    <source>
        <dbReference type="ARBA" id="ARBA00022723"/>
    </source>
</evidence>
<keyword evidence="5" id="KW-0408">Iron</keyword>
<dbReference type="AlphaFoldDB" id="A0A017T405"/>
<dbReference type="RefSeq" id="WP_269324572.1">
    <property type="nucleotide sequence ID" value="NZ_ASRX01000040.1"/>
</dbReference>
<dbReference type="PROSITE" id="PS00198">
    <property type="entry name" value="4FE4S_FER_1"/>
    <property type="match status" value="2"/>
</dbReference>
<accession>A0A017T405</accession>
<dbReference type="CDD" id="cd16373">
    <property type="entry name" value="DMSOR_beta_like"/>
    <property type="match status" value="1"/>
</dbReference>
<dbReference type="PROSITE" id="PS51379">
    <property type="entry name" value="4FE4S_FER_2"/>
    <property type="match status" value="4"/>
</dbReference>
<keyword evidence="2" id="KW-0004">4Fe-4S</keyword>
<dbReference type="PANTHER" id="PTHR30176">
    <property type="entry name" value="FERREDOXIN-TYPE PROTEIN NAPH"/>
    <property type="match status" value="1"/>
</dbReference>
<evidence type="ECO:0000256" key="5">
    <source>
        <dbReference type="ARBA" id="ARBA00023004"/>
    </source>
</evidence>
<feature type="compositionally biased region" description="Pro residues" evidence="7">
    <location>
        <begin position="570"/>
        <end position="602"/>
    </location>
</feature>
<feature type="transmembrane region" description="Helical" evidence="8">
    <location>
        <begin position="191"/>
        <end position="211"/>
    </location>
</feature>
<organism evidence="10 11">
    <name type="scientific">Chondromyces apiculatus DSM 436</name>
    <dbReference type="NCBI Taxonomy" id="1192034"/>
    <lineage>
        <taxon>Bacteria</taxon>
        <taxon>Pseudomonadati</taxon>
        <taxon>Myxococcota</taxon>
        <taxon>Polyangia</taxon>
        <taxon>Polyangiales</taxon>
        <taxon>Polyangiaceae</taxon>
        <taxon>Chondromyces</taxon>
    </lineage>
</organism>
<evidence type="ECO:0000256" key="2">
    <source>
        <dbReference type="ARBA" id="ARBA00022485"/>
    </source>
</evidence>
<feature type="domain" description="4Fe-4S ferredoxin-type" evidence="9">
    <location>
        <begin position="460"/>
        <end position="493"/>
    </location>
</feature>
<keyword evidence="8" id="KW-1133">Transmembrane helix</keyword>
<evidence type="ECO:0000256" key="1">
    <source>
        <dbReference type="ARBA" id="ARBA00022448"/>
    </source>
</evidence>
<keyword evidence="8" id="KW-0812">Transmembrane</keyword>
<dbReference type="GO" id="GO:0046872">
    <property type="term" value="F:metal ion binding"/>
    <property type="evidence" value="ECO:0007669"/>
    <property type="project" value="UniProtKB-KW"/>
</dbReference>
<dbReference type="PANTHER" id="PTHR30176:SF3">
    <property type="entry name" value="FERREDOXIN-TYPE PROTEIN NAPH"/>
    <property type="match status" value="1"/>
</dbReference>
<evidence type="ECO:0000256" key="8">
    <source>
        <dbReference type="SAM" id="Phobius"/>
    </source>
</evidence>
<gene>
    <name evidence="10" type="ORF">CAP_5080</name>
</gene>
<feature type="region of interest" description="Disordered" evidence="7">
    <location>
        <begin position="1"/>
        <end position="36"/>
    </location>
</feature>
<keyword evidence="3" id="KW-0479">Metal-binding</keyword>
<feature type="compositionally biased region" description="Low complexity" evidence="7">
    <location>
        <begin position="1"/>
        <end position="16"/>
    </location>
</feature>
<keyword evidence="8" id="KW-0472">Membrane</keyword>
<evidence type="ECO:0000256" key="6">
    <source>
        <dbReference type="ARBA" id="ARBA00023014"/>
    </source>
</evidence>
<name>A0A017T405_9BACT</name>
<feature type="transmembrane region" description="Helical" evidence="8">
    <location>
        <begin position="269"/>
        <end position="287"/>
    </location>
</feature>
<dbReference type="eggNOG" id="COG1143">
    <property type="taxonomic scope" value="Bacteria"/>
</dbReference>
<dbReference type="InterPro" id="IPR017896">
    <property type="entry name" value="4Fe4S_Fe-S-bd"/>
</dbReference>
<dbReference type="GO" id="GO:0005886">
    <property type="term" value="C:plasma membrane"/>
    <property type="evidence" value="ECO:0007669"/>
    <property type="project" value="TreeGrafter"/>
</dbReference>
<feature type="region of interest" description="Disordered" evidence="7">
    <location>
        <begin position="554"/>
        <end position="606"/>
    </location>
</feature>
<dbReference type="SUPFAM" id="SSF54862">
    <property type="entry name" value="4Fe-4S ferredoxins"/>
    <property type="match status" value="2"/>
</dbReference>
<feature type="domain" description="4Fe-4S ferredoxin-type" evidence="9">
    <location>
        <begin position="342"/>
        <end position="371"/>
    </location>
</feature>
<evidence type="ECO:0000259" key="9">
    <source>
        <dbReference type="PROSITE" id="PS51379"/>
    </source>
</evidence>
<feature type="transmembrane region" description="Helical" evidence="8">
    <location>
        <begin position="131"/>
        <end position="153"/>
    </location>
</feature>
<dbReference type="InterPro" id="IPR017900">
    <property type="entry name" value="4Fe4S_Fe_S_CS"/>
</dbReference>
<dbReference type="InterPro" id="IPR051684">
    <property type="entry name" value="Electron_Trans/Redox"/>
</dbReference>
<keyword evidence="1" id="KW-0813">Transport</keyword>
<feature type="transmembrane region" description="Helical" evidence="8">
    <location>
        <begin position="106"/>
        <end position="125"/>
    </location>
</feature>
<dbReference type="EMBL" id="ASRX01000040">
    <property type="protein sequence ID" value="EYF03979.1"/>
    <property type="molecule type" value="Genomic_DNA"/>
</dbReference>
<protein>
    <submittedName>
        <fullName evidence="10">Ferredoxin</fullName>
    </submittedName>
</protein>
<dbReference type="Pfam" id="PF12801">
    <property type="entry name" value="Fer4_5"/>
    <property type="match status" value="2"/>
</dbReference>
<feature type="transmembrane region" description="Helical" evidence="8">
    <location>
        <begin position="64"/>
        <end position="85"/>
    </location>
</feature>
<dbReference type="Pfam" id="PF00037">
    <property type="entry name" value="Fer4"/>
    <property type="match status" value="3"/>
</dbReference>
<keyword evidence="6" id="KW-0411">Iron-sulfur</keyword>
<dbReference type="STRING" id="1192034.CAP_5080"/>
<keyword evidence="4" id="KW-0249">Electron transport</keyword>
<feature type="domain" description="4Fe-4S ferredoxin-type" evidence="9">
    <location>
        <begin position="421"/>
        <end position="452"/>
    </location>
</feature>
<proteinExistence type="predicted"/>
<dbReference type="Gene3D" id="3.30.70.20">
    <property type="match status" value="3"/>
</dbReference>
<keyword evidence="11" id="KW-1185">Reference proteome</keyword>
<dbReference type="eggNOG" id="COG0348">
    <property type="taxonomic scope" value="Bacteria"/>
</dbReference>
<evidence type="ECO:0000256" key="4">
    <source>
        <dbReference type="ARBA" id="ARBA00022982"/>
    </source>
</evidence>
<reference evidence="10 11" key="1">
    <citation type="submission" date="2013-05" db="EMBL/GenBank/DDBJ databases">
        <title>Genome assembly of Chondromyces apiculatus DSM 436.</title>
        <authorList>
            <person name="Sharma G."/>
            <person name="Khatri I."/>
            <person name="Kaur C."/>
            <person name="Mayilraj S."/>
            <person name="Subramanian S."/>
        </authorList>
    </citation>
    <scope>NUCLEOTIDE SEQUENCE [LARGE SCALE GENOMIC DNA]</scope>
    <source>
        <strain evidence="10 11">DSM 436</strain>
    </source>
</reference>
<feature type="domain" description="4Fe-4S ferredoxin-type" evidence="9">
    <location>
        <begin position="619"/>
        <end position="649"/>
    </location>
</feature>
<feature type="compositionally biased region" description="Low complexity" evidence="7">
    <location>
        <begin position="554"/>
        <end position="563"/>
    </location>
</feature>
<feature type="transmembrane region" description="Helical" evidence="8">
    <location>
        <begin position="294"/>
        <end position="314"/>
    </location>
</feature>
<feature type="compositionally biased region" description="Pro residues" evidence="7">
    <location>
        <begin position="17"/>
        <end position="35"/>
    </location>
</feature>
<evidence type="ECO:0000256" key="7">
    <source>
        <dbReference type="SAM" id="MobiDB-lite"/>
    </source>
</evidence>
<evidence type="ECO:0000313" key="10">
    <source>
        <dbReference type="EMBL" id="EYF03979.1"/>
    </source>
</evidence>
<comment type="caution">
    <text evidence="10">The sequence shown here is derived from an EMBL/GenBank/DDBJ whole genome shotgun (WGS) entry which is preliminary data.</text>
</comment>
<dbReference type="GO" id="GO:0051539">
    <property type="term" value="F:4 iron, 4 sulfur cluster binding"/>
    <property type="evidence" value="ECO:0007669"/>
    <property type="project" value="UniProtKB-KW"/>
</dbReference>
<sequence>MVSPSTPATTLSAKPAPAKPLPYRSPPPKATPPHPSSLRAWLAKARLTKKRPGSGLPARKTIQVLVWVRRLVQAGCLALFCYLLFQTGFRGSFASAEARVRLPLPVEGFLLADPFVGAMTLLSTHTVYRGLLWSLGILALTLVFGRVFCGWICPFGTLHHLSAWVFPSRYGKGSKRVEANKTHPVRQRVKYYLMYAFLAASLAGSVIGGLFDPICIAVRAIGLAVIPAAQYIAGFVTTAATATGIRQVQFASDHAQDFLAASVWQTRQFYFHQTWLIGALLVAVLFMNRFIPRFWCRVLCPLGAFLGVFARYALFGMEKDHAKCTDCNLCLVHCQGADSPQGGVKWRQDECHMCLNCENACPEDVIKFRFLPNRKSALVKPDTGRRTAIATAAAGAALIPVARIADVIDANYSPVVIRPPGAVEEREFLERCIRCAECMKVCPNNALHPAFFEAGVEGVWTPILIPRIGYCEHSCVLCGDVCPTGAIQKITEEQKMGIGQKPISIGTAFYDIGRCLPWSMSVPCIVCEEFCPTSPKAIWVEEVEVPKRVPTAPAAAAPALPSPDGHAARPPQPPDPALAGQPPQPAPALPEPPKPPEPPVLAEPPTQAHEDHLVRIKVQRPHVDPSLCIGCGACEKVCPVQDKPAVYVTSVGETRSKTNVILLEDTDYNQPS</sequence>
<dbReference type="Proteomes" id="UP000019678">
    <property type="component" value="Unassembled WGS sequence"/>
</dbReference>